<dbReference type="InterPro" id="IPR016181">
    <property type="entry name" value="Acyl_CoA_acyltransferase"/>
</dbReference>
<keyword evidence="2" id="KW-0012">Acyltransferase</keyword>
<dbReference type="Pfam" id="PF00583">
    <property type="entry name" value="Acetyltransf_1"/>
    <property type="match status" value="1"/>
</dbReference>
<dbReference type="Proteomes" id="UP000298213">
    <property type="component" value="Unassembled WGS sequence"/>
</dbReference>
<proteinExistence type="predicted"/>
<evidence type="ECO:0000313" key="4">
    <source>
        <dbReference type="EMBL" id="TFI57978.1"/>
    </source>
</evidence>
<dbReference type="SUPFAM" id="SSF55729">
    <property type="entry name" value="Acyl-CoA N-acyltransferases (Nat)"/>
    <property type="match status" value="1"/>
</dbReference>
<dbReference type="EMBL" id="SPDV01000021">
    <property type="protein sequence ID" value="TFI57978.1"/>
    <property type="molecule type" value="Genomic_DNA"/>
</dbReference>
<name>A0A4Y8ZPP7_9SPHN</name>
<dbReference type="Gene3D" id="3.40.630.30">
    <property type="match status" value="1"/>
</dbReference>
<evidence type="ECO:0000256" key="2">
    <source>
        <dbReference type="ARBA" id="ARBA00023315"/>
    </source>
</evidence>
<evidence type="ECO:0000259" key="3">
    <source>
        <dbReference type="PROSITE" id="PS51186"/>
    </source>
</evidence>
<dbReference type="InterPro" id="IPR050832">
    <property type="entry name" value="Bact_Acetyltransf"/>
</dbReference>
<dbReference type="CDD" id="cd04301">
    <property type="entry name" value="NAT_SF"/>
    <property type="match status" value="1"/>
</dbReference>
<evidence type="ECO:0000313" key="5">
    <source>
        <dbReference type="Proteomes" id="UP000298213"/>
    </source>
</evidence>
<evidence type="ECO:0000256" key="1">
    <source>
        <dbReference type="ARBA" id="ARBA00022679"/>
    </source>
</evidence>
<dbReference type="RefSeq" id="WP_135087204.1">
    <property type="nucleotide sequence ID" value="NZ_SPDV01000021.1"/>
</dbReference>
<dbReference type="PROSITE" id="PS51186">
    <property type="entry name" value="GNAT"/>
    <property type="match status" value="1"/>
</dbReference>
<dbReference type="GO" id="GO:0016747">
    <property type="term" value="F:acyltransferase activity, transferring groups other than amino-acyl groups"/>
    <property type="evidence" value="ECO:0007669"/>
    <property type="project" value="InterPro"/>
</dbReference>
<keyword evidence="1 4" id="KW-0808">Transferase</keyword>
<dbReference type="PANTHER" id="PTHR43877">
    <property type="entry name" value="AMINOALKYLPHOSPHONATE N-ACETYLTRANSFERASE-RELATED-RELATED"/>
    <property type="match status" value="1"/>
</dbReference>
<dbReference type="InterPro" id="IPR000182">
    <property type="entry name" value="GNAT_dom"/>
</dbReference>
<sequence length="155" mass="17428">MPSLRAITPDDFETIRRHRLAMFREGGRPAVAIAAMAEPFGLWLRPRLDDGRYFGWIAQGDGGEVAAGIGMMEIDWPPHWLHPTTGRRGYVLNLYVEPQYRRRGLARRMVAAAMDEGRARGLEYMILHPSEQGRPLYESLGWSPTGELGIAVPKA</sequence>
<comment type="caution">
    <text evidence="4">The sequence shown here is derived from an EMBL/GenBank/DDBJ whole genome shotgun (WGS) entry which is preliminary data.</text>
</comment>
<dbReference type="OrthoDB" id="8453373at2"/>
<gene>
    <name evidence="4" type="ORF">E2493_12340</name>
</gene>
<dbReference type="PANTHER" id="PTHR43877:SF1">
    <property type="entry name" value="ACETYLTRANSFERASE"/>
    <property type="match status" value="1"/>
</dbReference>
<reference evidence="4 5" key="1">
    <citation type="submission" date="2019-03" db="EMBL/GenBank/DDBJ databases">
        <title>Genome sequence of Sphingomonas sp. 17J27-24.</title>
        <authorList>
            <person name="Kim M."/>
            <person name="Maeng S."/>
            <person name="Sathiyaraj S."/>
        </authorList>
    </citation>
    <scope>NUCLEOTIDE SEQUENCE [LARGE SCALE GENOMIC DNA]</scope>
    <source>
        <strain evidence="4 5">17J27-24</strain>
    </source>
</reference>
<organism evidence="4 5">
    <name type="scientific">Sphingomonas parva</name>
    <dbReference type="NCBI Taxonomy" id="2555898"/>
    <lineage>
        <taxon>Bacteria</taxon>
        <taxon>Pseudomonadati</taxon>
        <taxon>Pseudomonadota</taxon>
        <taxon>Alphaproteobacteria</taxon>
        <taxon>Sphingomonadales</taxon>
        <taxon>Sphingomonadaceae</taxon>
        <taxon>Sphingomonas</taxon>
    </lineage>
</organism>
<keyword evidence="5" id="KW-1185">Reference proteome</keyword>
<protein>
    <submittedName>
        <fullName evidence="4">GNAT family N-acetyltransferase</fullName>
    </submittedName>
</protein>
<accession>A0A4Y8ZPP7</accession>
<dbReference type="AlphaFoldDB" id="A0A4Y8ZPP7"/>
<feature type="domain" description="N-acetyltransferase" evidence="3">
    <location>
        <begin position="2"/>
        <end position="155"/>
    </location>
</feature>